<sequence>MSEMKERFLNDLNSLIKLEGYSPDKVARYAYEFYLDHSFDDPRLEHVVNFLKGMDAGPEFELSEAELKDFLIKEL</sequence>
<organism evidence="1 2">
    <name type="scientific">Burkholderia sola</name>
    <dbReference type="NCBI Taxonomy" id="2843302"/>
    <lineage>
        <taxon>Bacteria</taxon>
        <taxon>Pseudomonadati</taxon>
        <taxon>Pseudomonadota</taxon>
        <taxon>Betaproteobacteria</taxon>
        <taxon>Burkholderiales</taxon>
        <taxon>Burkholderiaceae</taxon>
        <taxon>Burkholderia</taxon>
        <taxon>Burkholderia cepacia complex</taxon>
    </lineage>
</organism>
<reference evidence="1 2" key="1">
    <citation type="submission" date="2024-06" db="EMBL/GenBank/DDBJ databases">
        <title>Burkholderia sola in Mexico.</title>
        <authorList>
            <person name="Estrada P."/>
        </authorList>
    </citation>
    <scope>NUCLEOTIDE SEQUENCE [LARGE SCALE GENOMIC DNA]</scope>
    <source>
        <strain evidence="1 2">CpTa8-5</strain>
    </source>
</reference>
<protein>
    <submittedName>
        <fullName evidence="1">Uncharacterized protein</fullName>
    </submittedName>
</protein>
<dbReference type="EMBL" id="JBEWCH010000036">
    <property type="protein sequence ID" value="MET1478811.1"/>
    <property type="molecule type" value="Genomic_DNA"/>
</dbReference>
<proteinExistence type="predicted"/>
<name>A0ABV2CI88_9BURK</name>
<evidence type="ECO:0000313" key="2">
    <source>
        <dbReference type="Proteomes" id="UP001548587"/>
    </source>
</evidence>
<keyword evidence="2" id="KW-1185">Reference proteome</keyword>
<accession>A0ABV2CI88</accession>
<dbReference type="RefSeq" id="WP_124681250.1">
    <property type="nucleotide sequence ID" value="NZ_JBEWCH010000036.1"/>
</dbReference>
<evidence type="ECO:0000313" key="1">
    <source>
        <dbReference type="EMBL" id="MET1478811.1"/>
    </source>
</evidence>
<dbReference type="Proteomes" id="UP001548587">
    <property type="component" value="Unassembled WGS sequence"/>
</dbReference>
<comment type="caution">
    <text evidence="1">The sequence shown here is derived from an EMBL/GenBank/DDBJ whole genome shotgun (WGS) entry which is preliminary data.</text>
</comment>
<gene>
    <name evidence="1" type="ORF">ABXL37_31605</name>
</gene>